<dbReference type="EMBL" id="JBHGVX010000007">
    <property type="protein sequence ID" value="KAL1794388.1"/>
    <property type="molecule type" value="Genomic_DNA"/>
</dbReference>
<gene>
    <name evidence="2" type="ORF">ACET3X_007809</name>
</gene>
<evidence type="ECO:0000313" key="2">
    <source>
        <dbReference type="EMBL" id="KAL1794388.1"/>
    </source>
</evidence>
<dbReference type="Proteomes" id="UP001578633">
    <property type="component" value="Chromosome 7"/>
</dbReference>
<evidence type="ECO:0000313" key="3">
    <source>
        <dbReference type="Proteomes" id="UP001578633"/>
    </source>
</evidence>
<evidence type="ECO:0000256" key="1">
    <source>
        <dbReference type="SAM" id="MobiDB-lite"/>
    </source>
</evidence>
<protein>
    <submittedName>
        <fullName evidence="2">Uncharacterized protein</fullName>
    </submittedName>
</protein>
<comment type="caution">
    <text evidence="2">The sequence shown here is derived from an EMBL/GenBank/DDBJ whole genome shotgun (WGS) entry which is preliminary data.</text>
</comment>
<dbReference type="RefSeq" id="XP_069304972.1">
    <property type="nucleotide sequence ID" value="XM_069453995.1"/>
</dbReference>
<keyword evidence="3" id="KW-1185">Reference proteome</keyword>
<name>A0ABR3UD20_9PLEO</name>
<feature type="region of interest" description="Disordered" evidence="1">
    <location>
        <begin position="65"/>
        <end position="142"/>
    </location>
</feature>
<dbReference type="GeneID" id="96088131"/>
<reference evidence="2 3" key="1">
    <citation type="submission" date="2024-09" db="EMBL/GenBank/DDBJ databases">
        <title>T2T genomes of carrot and Alternaria dauci and their utility for understanding host-pathogen interaction during carrot leaf blight disease.</title>
        <authorList>
            <person name="Liu W."/>
            <person name="Xu S."/>
            <person name="Ou C."/>
            <person name="Liu X."/>
            <person name="Zhuang F."/>
            <person name="Deng X.W."/>
        </authorList>
    </citation>
    <scope>NUCLEOTIDE SEQUENCE [LARGE SCALE GENOMIC DNA]</scope>
    <source>
        <strain evidence="2 3">A2016</strain>
    </source>
</reference>
<accession>A0ABR3UD20</accession>
<proteinExistence type="predicted"/>
<organism evidence="2 3">
    <name type="scientific">Alternaria dauci</name>
    <dbReference type="NCBI Taxonomy" id="48095"/>
    <lineage>
        <taxon>Eukaryota</taxon>
        <taxon>Fungi</taxon>
        <taxon>Dikarya</taxon>
        <taxon>Ascomycota</taxon>
        <taxon>Pezizomycotina</taxon>
        <taxon>Dothideomycetes</taxon>
        <taxon>Pleosporomycetidae</taxon>
        <taxon>Pleosporales</taxon>
        <taxon>Pleosporineae</taxon>
        <taxon>Pleosporaceae</taxon>
        <taxon>Alternaria</taxon>
        <taxon>Alternaria sect. Porri</taxon>
    </lineage>
</organism>
<sequence length="142" mass="15602">MSGNDSGKGWTDRQRLAYYFNLVDYSNVKLDYANAPRPDGKTVGACRIMVDRLKGTLKTELAALRGVDEADATGGTPKKTPIPRKRKAKGDAEEGETNVKTPAKRSRKKKEAEKELTNEEIGGGDFDDETIAVKPELTEDEV</sequence>